<name>A0ABU3DCE5_9RHOB</name>
<sequence>MNGVVVRRFVADGVESEASYSPCELYRYHLERRWAEGRRLCAVLLNPSTATETKNDPTIERCVRRARASSYGAIRICNLFALRATRPQDLKAHGDPVGGAAADAALRAGAAWADDVLCGWGAHGAHLGRGDEVAQLLATCGRPLLALGETKAGAPRHPLYVAYSVRPAPWRR</sequence>
<gene>
    <name evidence="1" type="ORF">RM543_01690</name>
</gene>
<reference evidence="1 2" key="1">
    <citation type="submission" date="2023-09" db="EMBL/GenBank/DDBJ databases">
        <authorList>
            <person name="Rey-Velasco X."/>
        </authorList>
    </citation>
    <scope>NUCLEOTIDE SEQUENCE [LARGE SCALE GENOMIC DNA]</scope>
    <source>
        <strain evidence="1 2">F158</strain>
    </source>
</reference>
<comment type="caution">
    <text evidence="1">The sequence shown here is derived from an EMBL/GenBank/DDBJ whole genome shotgun (WGS) entry which is preliminary data.</text>
</comment>
<dbReference type="Pfam" id="PF07799">
    <property type="entry name" value="DUF1643"/>
    <property type="match status" value="1"/>
</dbReference>
<protein>
    <submittedName>
        <fullName evidence="1">DUF1643 domain-containing protein</fullName>
    </submittedName>
</protein>
<organism evidence="1 2">
    <name type="scientific">Tropicimonas omnivorans</name>
    <dbReference type="NCBI Taxonomy" id="3075590"/>
    <lineage>
        <taxon>Bacteria</taxon>
        <taxon>Pseudomonadati</taxon>
        <taxon>Pseudomonadota</taxon>
        <taxon>Alphaproteobacteria</taxon>
        <taxon>Rhodobacterales</taxon>
        <taxon>Roseobacteraceae</taxon>
        <taxon>Tropicimonas</taxon>
    </lineage>
</organism>
<evidence type="ECO:0000313" key="1">
    <source>
        <dbReference type="EMBL" id="MDT0681381.1"/>
    </source>
</evidence>
<keyword evidence="2" id="KW-1185">Reference proteome</keyword>
<dbReference type="Proteomes" id="UP001265259">
    <property type="component" value="Unassembled WGS sequence"/>
</dbReference>
<dbReference type="EMBL" id="JAVRHL010000001">
    <property type="protein sequence ID" value="MDT0681381.1"/>
    <property type="molecule type" value="Genomic_DNA"/>
</dbReference>
<dbReference type="InterPro" id="IPR012441">
    <property type="entry name" value="DUF1643"/>
</dbReference>
<evidence type="ECO:0000313" key="2">
    <source>
        <dbReference type="Proteomes" id="UP001265259"/>
    </source>
</evidence>
<dbReference type="RefSeq" id="WP_311689017.1">
    <property type="nucleotide sequence ID" value="NZ_JAVRHL010000001.1"/>
</dbReference>
<accession>A0ABU3DCE5</accession>
<proteinExistence type="predicted"/>